<evidence type="ECO:0000256" key="1">
    <source>
        <dbReference type="SAM" id="MobiDB-lite"/>
    </source>
</evidence>
<feature type="compositionally biased region" description="Basic and acidic residues" evidence="1">
    <location>
        <begin position="630"/>
        <end position="646"/>
    </location>
</feature>
<evidence type="ECO:0000313" key="2">
    <source>
        <dbReference type="EMBL" id="KAF4726483.1"/>
    </source>
</evidence>
<dbReference type="AlphaFoldDB" id="A0A7J6S167"/>
<accession>A0A7J6S167</accession>
<evidence type="ECO:0000313" key="3">
    <source>
        <dbReference type="Proteomes" id="UP000553632"/>
    </source>
</evidence>
<dbReference type="Proteomes" id="UP000553632">
    <property type="component" value="Unassembled WGS sequence"/>
</dbReference>
<reference evidence="2 3" key="1">
    <citation type="submission" date="2020-04" db="EMBL/GenBank/DDBJ databases">
        <title>Perkinsus olseni comparative genomics.</title>
        <authorList>
            <person name="Bogema D.R."/>
        </authorList>
    </citation>
    <scope>NUCLEOTIDE SEQUENCE [LARGE SCALE GENOMIC DNA]</scope>
    <source>
        <strain evidence="2 3">ATCC PRA-207</strain>
    </source>
</reference>
<organism evidence="2 3">
    <name type="scientific">Perkinsus olseni</name>
    <name type="common">Perkinsus atlanticus</name>
    <dbReference type="NCBI Taxonomy" id="32597"/>
    <lineage>
        <taxon>Eukaryota</taxon>
        <taxon>Sar</taxon>
        <taxon>Alveolata</taxon>
        <taxon>Perkinsozoa</taxon>
        <taxon>Perkinsea</taxon>
        <taxon>Perkinsida</taxon>
        <taxon>Perkinsidae</taxon>
        <taxon>Perkinsus</taxon>
    </lineage>
</organism>
<proteinExistence type="predicted"/>
<dbReference type="EMBL" id="JABANO010021638">
    <property type="protein sequence ID" value="KAF4726483.1"/>
    <property type="molecule type" value="Genomic_DNA"/>
</dbReference>
<feature type="region of interest" description="Disordered" evidence="1">
    <location>
        <begin position="1"/>
        <end position="22"/>
    </location>
</feature>
<name>A0A7J6S167_PEROL</name>
<protein>
    <submittedName>
        <fullName evidence="2">U3 snoRNP protein</fullName>
    </submittedName>
</protein>
<gene>
    <name evidence="2" type="primary">UTP6_6</name>
    <name evidence="2" type="ORF">FOZ63_028149</name>
</gene>
<keyword evidence="3" id="KW-1185">Reference proteome</keyword>
<feature type="region of interest" description="Disordered" evidence="1">
    <location>
        <begin position="574"/>
        <end position="653"/>
    </location>
</feature>
<dbReference type="PANTHER" id="PTHR41747:SF1">
    <property type="entry name" value="CHROMOSOME UNDETERMINED SCAFFOLD_128, WHOLE GENOME SHOTGUN SEQUENCE"/>
    <property type="match status" value="1"/>
</dbReference>
<comment type="caution">
    <text evidence="2">The sequence shown here is derived from an EMBL/GenBank/DDBJ whole genome shotgun (WGS) entry which is preliminary data.</text>
</comment>
<feature type="compositionally biased region" description="Acidic residues" evidence="1">
    <location>
        <begin position="584"/>
        <end position="597"/>
    </location>
</feature>
<sequence>MNSHNVLGQPQTVSFPPSQNEMPSEYIGADAVETRSGRFMISTAFLQREFTVAQSVPVGDVFYPCLVPMCCTVVLGNEYKVIEHSEDAPGSIDPITQQRRPGSGREVFRGRQAWDGLWTAWCSPPHSRPVNFTVDLLRPVTPTQVPFLQASADGDTLTVREIDTGSVIGSIRDCTRECLFCFPSGSMRLEIELPGDELVESERFYITGSGCQIPVLCCCTSCCFCIDACRHVRFVILDENESVVGRVTKASPSCSEVCQSSCRLSPTADRFYVELLGSQSDDWLLKARGYDSPGRKQARTEDIYVPSDFAFFLLRKVCWYSGSPNGSGLGNFKGVMLCNRPADVEAERRVALESKGPPPFRSAISKTYNDPLGLTPPNAVAGPTDCLPKRLSAPTAALRKHTQWLKSFAEGVAAKRAQKEESVEKEEERLKRISEFAARQREDVRRVLEDTRKSCEADDGARKDDLADAEEGSADRDCMEQAISGKKKKSGKGPKERPVWSLTEAQAVEAAQVNEEELLAFAESVNFDEYINDLEFRTALAVMKVKRYVILQDRAGRLSREQESFRKSLQEAYDRELKEQQAGGEDEDCDKESDDDGVGSISGIGFEDSASQKGREDSVLSSSVAASEGATRDRYRQISQDGRPEWNSKPLPVDDETQSLVSQALKENHKIRSIHNERSVRGVLETLSSQTDGNEGSVMARSSASLRALQEVKAKPVASPLVVVSEDASVQREFDPSNMPYLHRCPSI</sequence>
<feature type="region of interest" description="Disordered" evidence="1">
    <location>
        <begin position="451"/>
        <end position="498"/>
    </location>
</feature>
<dbReference type="PANTHER" id="PTHR41747">
    <property type="entry name" value="CHROMOSOME UNDETERMINED SCAFFOLD_128, WHOLE GENOME SHOTGUN SEQUENCE"/>
    <property type="match status" value="1"/>
</dbReference>
<feature type="compositionally biased region" description="Basic and acidic residues" evidence="1">
    <location>
        <begin position="451"/>
        <end position="466"/>
    </location>
</feature>